<dbReference type="EMBL" id="LNIX01000010">
    <property type="protein sequence ID" value="OXA49465.1"/>
    <property type="molecule type" value="Genomic_DNA"/>
</dbReference>
<evidence type="ECO:0000313" key="2">
    <source>
        <dbReference type="Proteomes" id="UP000198287"/>
    </source>
</evidence>
<comment type="caution">
    <text evidence="1">The sequence shown here is derived from an EMBL/GenBank/DDBJ whole genome shotgun (WGS) entry which is preliminary data.</text>
</comment>
<reference evidence="1 2" key="1">
    <citation type="submission" date="2015-12" db="EMBL/GenBank/DDBJ databases">
        <title>The genome of Folsomia candida.</title>
        <authorList>
            <person name="Faddeeva A."/>
            <person name="Derks M.F."/>
            <person name="Anvar Y."/>
            <person name="Smit S."/>
            <person name="Van Straalen N."/>
            <person name="Roelofs D."/>
        </authorList>
    </citation>
    <scope>NUCLEOTIDE SEQUENCE [LARGE SCALE GENOMIC DNA]</scope>
    <source>
        <strain evidence="1 2">VU population</strain>
        <tissue evidence="1">Whole body</tissue>
    </source>
</reference>
<gene>
    <name evidence="1" type="ORF">Fcan01_15540</name>
</gene>
<keyword evidence="2" id="KW-1185">Reference proteome</keyword>
<name>A0A226DVF2_FOLCA</name>
<dbReference type="OrthoDB" id="9978031at2759"/>
<proteinExistence type="predicted"/>
<dbReference type="Proteomes" id="UP000198287">
    <property type="component" value="Unassembled WGS sequence"/>
</dbReference>
<evidence type="ECO:0000313" key="1">
    <source>
        <dbReference type="EMBL" id="OXA49465.1"/>
    </source>
</evidence>
<sequence>MIFSALKAHSEVSISQIFYAGSISKFTQDRKGFAQLFVFLSGVEDSPPIKEILHDWRSIIAKWADNVDVELIKMTNTSLYFACGDEKYISIIPSPDVGKDQEVHPIEAVANFLKDQSDFVLQVVRLGKHWSSNFTVGDTLIPEIVSALELVAVGAGISEEEKAEIPGQLSPPEGAGLVPNYILEPTTSSDFSTRFKETPEELEKLKSYATRSETRLQTVLAAKEISLSELNAIFQPNPASPSKGQSQGRVYSDIDITYSHPLPEFTFGNRKFCKIRKSYKS</sequence>
<accession>A0A226DVF2</accession>
<dbReference type="AlphaFoldDB" id="A0A226DVF2"/>
<protein>
    <submittedName>
        <fullName evidence="1">Uncharacterized protein</fullName>
    </submittedName>
</protein>
<organism evidence="1 2">
    <name type="scientific">Folsomia candida</name>
    <name type="common">Springtail</name>
    <dbReference type="NCBI Taxonomy" id="158441"/>
    <lineage>
        <taxon>Eukaryota</taxon>
        <taxon>Metazoa</taxon>
        <taxon>Ecdysozoa</taxon>
        <taxon>Arthropoda</taxon>
        <taxon>Hexapoda</taxon>
        <taxon>Collembola</taxon>
        <taxon>Entomobryomorpha</taxon>
        <taxon>Isotomoidea</taxon>
        <taxon>Isotomidae</taxon>
        <taxon>Proisotominae</taxon>
        <taxon>Folsomia</taxon>
    </lineage>
</organism>